<gene>
    <name evidence="1" type="ORF">B0H17DRAFT_1211689</name>
</gene>
<proteinExistence type="predicted"/>
<accession>A0AAD7CUE1</accession>
<protein>
    <submittedName>
        <fullName evidence="1">Uncharacterized protein</fullName>
    </submittedName>
</protein>
<dbReference type="EMBL" id="JARKIE010000234">
    <property type="protein sequence ID" value="KAJ7663438.1"/>
    <property type="molecule type" value="Genomic_DNA"/>
</dbReference>
<keyword evidence="2" id="KW-1185">Reference proteome</keyword>
<reference evidence="1" key="1">
    <citation type="submission" date="2023-03" db="EMBL/GenBank/DDBJ databases">
        <title>Massive genome expansion in bonnet fungi (Mycena s.s.) driven by repeated elements and novel gene families across ecological guilds.</title>
        <authorList>
            <consortium name="Lawrence Berkeley National Laboratory"/>
            <person name="Harder C.B."/>
            <person name="Miyauchi S."/>
            <person name="Viragh M."/>
            <person name="Kuo A."/>
            <person name="Thoen E."/>
            <person name="Andreopoulos B."/>
            <person name="Lu D."/>
            <person name="Skrede I."/>
            <person name="Drula E."/>
            <person name="Henrissat B."/>
            <person name="Morin E."/>
            <person name="Kohler A."/>
            <person name="Barry K."/>
            <person name="LaButti K."/>
            <person name="Morin E."/>
            <person name="Salamov A."/>
            <person name="Lipzen A."/>
            <person name="Mereny Z."/>
            <person name="Hegedus B."/>
            <person name="Baldrian P."/>
            <person name="Stursova M."/>
            <person name="Weitz H."/>
            <person name="Taylor A."/>
            <person name="Grigoriev I.V."/>
            <person name="Nagy L.G."/>
            <person name="Martin F."/>
            <person name="Kauserud H."/>
        </authorList>
    </citation>
    <scope>NUCLEOTIDE SEQUENCE</scope>
    <source>
        <strain evidence="1">CBHHK067</strain>
    </source>
</reference>
<organism evidence="1 2">
    <name type="scientific">Mycena rosella</name>
    <name type="common">Pink bonnet</name>
    <name type="synonym">Agaricus rosellus</name>
    <dbReference type="NCBI Taxonomy" id="1033263"/>
    <lineage>
        <taxon>Eukaryota</taxon>
        <taxon>Fungi</taxon>
        <taxon>Dikarya</taxon>
        <taxon>Basidiomycota</taxon>
        <taxon>Agaricomycotina</taxon>
        <taxon>Agaricomycetes</taxon>
        <taxon>Agaricomycetidae</taxon>
        <taxon>Agaricales</taxon>
        <taxon>Marasmiineae</taxon>
        <taxon>Mycenaceae</taxon>
        <taxon>Mycena</taxon>
    </lineage>
</organism>
<evidence type="ECO:0000313" key="1">
    <source>
        <dbReference type="EMBL" id="KAJ7663438.1"/>
    </source>
</evidence>
<dbReference type="AlphaFoldDB" id="A0AAD7CUE1"/>
<dbReference type="Proteomes" id="UP001221757">
    <property type="component" value="Unassembled WGS sequence"/>
</dbReference>
<sequence>MMMTLIPAAMDLWRAAVVLANIVCLALRTSILKCMSDTPQIPMLVAKRERTLAFNRLYIHMHLLSFPPPSANLLLTPTRTGGVQILPTAAETVANKATKAAAERRFRLYTKCWASLGSQNQ</sequence>
<comment type="caution">
    <text evidence="1">The sequence shown here is derived from an EMBL/GenBank/DDBJ whole genome shotgun (WGS) entry which is preliminary data.</text>
</comment>
<evidence type="ECO:0000313" key="2">
    <source>
        <dbReference type="Proteomes" id="UP001221757"/>
    </source>
</evidence>
<name>A0AAD7CUE1_MYCRO</name>